<comment type="caution">
    <text evidence="1">The sequence shown here is derived from an EMBL/GenBank/DDBJ whole genome shotgun (WGS) entry which is preliminary data.</text>
</comment>
<gene>
    <name evidence="1" type="ORF">GCM10009784_14560</name>
</gene>
<reference evidence="1 2" key="1">
    <citation type="journal article" date="2019" name="Int. J. Syst. Evol. Microbiol.">
        <title>The Global Catalogue of Microorganisms (GCM) 10K type strain sequencing project: providing services to taxonomists for standard genome sequencing and annotation.</title>
        <authorList>
            <consortium name="The Broad Institute Genomics Platform"/>
            <consortium name="The Broad Institute Genome Sequencing Center for Infectious Disease"/>
            <person name="Wu L."/>
            <person name="Ma J."/>
        </authorList>
    </citation>
    <scope>NUCLEOTIDE SEQUENCE [LARGE SCALE GENOMIC DNA]</scope>
    <source>
        <strain evidence="1 2">JCM 14917</strain>
    </source>
</reference>
<protein>
    <recommendedName>
        <fullName evidence="3">Haloacid dehalogenase</fullName>
    </recommendedName>
</protein>
<proteinExistence type="predicted"/>
<dbReference type="EMBL" id="BAAAON010000001">
    <property type="protein sequence ID" value="GAA2174790.1"/>
    <property type="molecule type" value="Genomic_DNA"/>
</dbReference>
<sequence>MSSSDLGETLRVTDFLAAARDADTGAVTASVFSSTTAPAPIGLLLDVDGPVASPVTRTVRPEIIDALIALAGAGWPVIFNTGRSDEFIRAEVLKPMLAAGIPAGMTFHAICEKGATWFSFTSEGATEVHVDETLALPQEFGDEVRRLVEEQFADHMFFDETKRAMVSIEQRVDVGNQDYLDRQGPFDAAVLDIMRHFDMGVCRLAHHLPDSDDSVDYRVDPTIISTDIESVRVGKDLGAERALRLIDGDIPHTWRTVGDSRTDYAMADYLHEHGYSVAHVDVRPADGVPEKPYPVLIEGELTNDDAGAAFLLRCAETAVSRA</sequence>
<dbReference type="SUPFAM" id="SSF56784">
    <property type="entry name" value="HAD-like"/>
    <property type="match status" value="1"/>
</dbReference>
<dbReference type="InterPro" id="IPR036412">
    <property type="entry name" value="HAD-like_sf"/>
</dbReference>
<evidence type="ECO:0000313" key="1">
    <source>
        <dbReference type="EMBL" id="GAA2174790.1"/>
    </source>
</evidence>
<dbReference type="InterPro" id="IPR023214">
    <property type="entry name" value="HAD_sf"/>
</dbReference>
<evidence type="ECO:0000313" key="2">
    <source>
        <dbReference type="Proteomes" id="UP001500974"/>
    </source>
</evidence>
<organism evidence="1 2">
    <name type="scientific">Arthrobacter parietis</name>
    <dbReference type="NCBI Taxonomy" id="271434"/>
    <lineage>
        <taxon>Bacteria</taxon>
        <taxon>Bacillati</taxon>
        <taxon>Actinomycetota</taxon>
        <taxon>Actinomycetes</taxon>
        <taxon>Micrococcales</taxon>
        <taxon>Micrococcaceae</taxon>
        <taxon>Arthrobacter</taxon>
    </lineage>
</organism>
<dbReference type="Gene3D" id="3.40.50.1000">
    <property type="entry name" value="HAD superfamily/HAD-like"/>
    <property type="match status" value="1"/>
</dbReference>
<dbReference type="Gene3D" id="3.90.1070.10">
    <property type="match status" value="1"/>
</dbReference>
<dbReference type="Proteomes" id="UP001500974">
    <property type="component" value="Unassembled WGS sequence"/>
</dbReference>
<accession>A0ABN3AUT4</accession>
<name>A0ABN3AUT4_9MICC</name>
<evidence type="ECO:0008006" key="3">
    <source>
        <dbReference type="Google" id="ProtNLM"/>
    </source>
</evidence>
<keyword evidence="2" id="KW-1185">Reference proteome</keyword>